<feature type="signal peptide" evidence="1">
    <location>
        <begin position="1"/>
        <end position="40"/>
    </location>
</feature>
<dbReference type="Proteomes" id="UP000225972">
    <property type="component" value="Unassembled WGS sequence"/>
</dbReference>
<keyword evidence="1" id="KW-0732">Signal</keyword>
<organism evidence="2 3">
    <name type="scientific">Pelagimonas phthalicica</name>
    <dbReference type="NCBI Taxonomy" id="1037362"/>
    <lineage>
        <taxon>Bacteria</taxon>
        <taxon>Pseudomonadati</taxon>
        <taxon>Pseudomonadota</taxon>
        <taxon>Alphaproteobacteria</taxon>
        <taxon>Rhodobacterales</taxon>
        <taxon>Roseobacteraceae</taxon>
        <taxon>Pelagimonas</taxon>
    </lineage>
</organism>
<keyword evidence="3" id="KW-1185">Reference proteome</keyword>
<evidence type="ECO:0000313" key="2">
    <source>
        <dbReference type="EMBL" id="SMX28917.1"/>
    </source>
</evidence>
<name>A0A238JFI6_9RHOB</name>
<accession>A0A238JFI6</accession>
<proteinExistence type="predicted"/>
<sequence length="468" mass="51222">MMFDAPDAQTGARKGLLGFRCARVVVMLALTLELTLPAQAQQDPLPAYTIAQFGQPPVSPTSALSADVRTAIQVGLVDSLRNTEWGPAQAEALQTITASKDPRLAWVISDMMRFVAWAELNAVLTEAAAELLQIKAPRSNSWGVITDHLIAWDIPAPPGYLEFKSGIFTAMAPEWQPLFVEGEIDWRHVSWGGVLIDDRRFNSKNTACNCIPAADNPEVSSADEATWLKDSDIVFGVEVNGAFRAYPRRIMEVREMVNDTLGGRKLGIPYCTLCGAAQAYFTDGLGVRRPILRTSGLLIRSNKVMYDLRSKSVFDTFTGEAVTGPLAKRGVELQQASVVTTDWGTWKEAHPETTVLVEALALGRDPDFRNTRDANGPIFPVGDVDPRLPVHEDVIGVITASGQPVAFQRSKAFLALKRGQEIKVENVHLVLDAGGVRAVDAEGRDLGSHQAFWFAWSQFHPTTELWTG</sequence>
<reference evidence="3" key="1">
    <citation type="submission" date="2017-05" db="EMBL/GenBank/DDBJ databases">
        <authorList>
            <person name="Rodrigo-Torres L."/>
            <person name="Arahal R. D."/>
            <person name="Lucena T."/>
        </authorList>
    </citation>
    <scope>NUCLEOTIDE SEQUENCE [LARGE SCALE GENOMIC DNA]</scope>
    <source>
        <strain evidence="3">CECT 8649</strain>
    </source>
</reference>
<dbReference type="InterPro" id="IPR021516">
    <property type="entry name" value="DUF3179"/>
</dbReference>
<dbReference type="Pfam" id="PF11376">
    <property type="entry name" value="DUF3179"/>
    <property type="match status" value="1"/>
</dbReference>
<evidence type="ECO:0000256" key="1">
    <source>
        <dbReference type="SAM" id="SignalP"/>
    </source>
</evidence>
<feature type="chain" id="PRO_5013280323" description="DUF3179 domain-containing protein" evidence="1">
    <location>
        <begin position="41"/>
        <end position="468"/>
    </location>
</feature>
<evidence type="ECO:0000313" key="3">
    <source>
        <dbReference type="Proteomes" id="UP000225972"/>
    </source>
</evidence>
<evidence type="ECO:0008006" key="4">
    <source>
        <dbReference type="Google" id="ProtNLM"/>
    </source>
</evidence>
<dbReference type="EMBL" id="FXXP01000002">
    <property type="protein sequence ID" value="SMX28917.1"/>
    <property type="molecule type" value="Genomic_DNA"/>
</dbReference>
<dbReference type="AlphaFoldDB" id="A0A238JFI6"/>
<protein>
    <recommendedName>
        <fullName evidence="4">DUF3179 domain-containing protein</fullName>
    </recommendedName>
</protein>
<gene>
    <name evidence="2" type="ORF">TRP8649_03044</name>
</gene>